<dbReference type="Gene3D" id="3.40.50.2000">
    <property type="entry name" value="Glycogen Phosphorylase B"/>
    <property type="match status" value="2"/>
</dbReference>
<accession>A0ABU4HT29</accession>
<protein>
    <submittedName>
        <fullName evidence="6">Glycosyltransferase family 4 protein</fullName>
        <ecNumber evidence="6">2.4.-.-</ecNumber>
    </submittedName>
</protein>
<evidence type="ECO:0000256" key="3">
    <source>
        <dbReference type="SAM" id="MobiDB-lite"/>
    </source>
</evidence>
<feature type="domain" description="Glycosyl transferase family 1" evidence="4">
    <location>
        <begin position="187"/>
        <end position="349"/>
    </location>
</feature>
<dbReference type="Pfam" id="PF00534">
    <property type="entry name" value="Glycos_transf_1"/>
    <property type="match status" value="1"/>
</dbReference>
<keyword evidence="1 6" id="KW-0328">Glycosyltransferase</keyword>
<proteinExistence type="predicted"/>
<organism evidence="6 7">
    <name type="scientific">Conexibacter stalactiti</name>
    <dbReference type="NCBI Taxonomy" id="1940611"/>
    <lineage>
        <taxon>Bacteria</taxon>
        <taxon>Bacillati</taxon>
        <taxon>Actinomycetota</taxon>
        <taxon>Thermoleophilia</taxon>
        <taxon>Solirubrobacterales</taxon>
        <taxon>Conexibacteraceae</taxon>
        <taxon>Conexibacter</taxon>
    </lineage>
</organism>
<keyword evidence="2 6" id="KW-0808">Transferase</keyword>
<feature type="domain" description="Glycosyltransferase subfamily 4-like N-terminal" evidence="5">
    <location>
        <begin position="16"/>
        <end position="178"/>
    </location>
</feature>
<dbReference type="PANTHER" id="PTHR12526">
    <property type="entry name" value="GLYCOSYLTRANSFERASE"/>
    <property type="match status" value="1"/>
</dbReference>
<dbReference type="CDD" id="cd03801">
    <property type="entry name" value="GT4_PimA-like"/>
    <property type="match status" value="1"/>
</dbReference>
<dbReference type="SUPFAM" id="SSF53756">
    <property type="entry name" value="UDP-Glycosyltransferase/glycogen phosphorylase"/>
    <property type="match status" value="1"/>
</dbReference>
<reference evidence="7" key="1">
    <citation type="submission" date="2023-07" db="EMBL/GenBank/DDBJ databases">
        <title>Conexibacter stalactiti sp. nov., isolated from stalactites in a lava cave and emended description of the genus Conexibacter.</title>
        <authorList>
            <person name="Lee S.D."/>
        </authorList>
    </citation>
    <scope>NUCLEOTIDE SEQUENCE [LARGE SCALE GENOMIC DNA]</scope>
    <source>
        <strain evidence="7">KCTC 39840</strain>
    </source>
</reference>
<evidence type="ECO:0000256" key="1">
    <source>
        <dbReference type="ARBA" id="ARBA00022676"/>
    </source>
</evidence>
<evidence type="ECO:0000256" key="2">
    <source>
        <dbReference type="ARBA" id="ARBA00022679"/>
    </source>
</evidence>
<dbReference type="GO" id="GO:0016757">
    <property type="term" value="F:glycosyltransferase activity"/>
    <property type="evidence" value="ECO:0007669"/>
    <property type="project" value="UniProtKB-KW"/>
</dbReference>
<dbReference type="Proteomes" id="UP001284601">
    <property type="component" value="Unassembled WGS sequence"/>
</dbReference>
<dbReference type="PANTHER" id="PTHR12526:SF510">
    <property type="entry name" value="D-INOSITOL 3-PHOSPHATE GLYCOSYLTRANSFERASE"/>
    <property type="match status" value="1"/>
</dbReference>
<sequence>MSANRIVSLQTTSERGGAEYANADLLEALRQRGHDVLLLTNVPDIAAKTQVPVQAIDLGPKLSRRSIRRVALETPRTLWRIARALRAAGPVGVTFVHFKKEQLLVALLPRRLTGEIVWAEWGPVPPNLRSGIPRRLYALAARRARAIMAVSEGTRQTVIDAGVPAEKVVVVPNLVDVDEVEFDAAARERLRAEWGAGEQTTVFGCISRFQVRKRNDVVIDAMEHLDGDVLMVLAGEGDQEPALRERAAPFGDRVRFAPNVRGHVEAFLSACDALVFAPSPTEGAPRVIVMAQLVGVPVIATDPEGALGLIPPGGGTIVSPSHDPAALAAALAEYRDDPERRRREGTTGRAEMRASHDPERTLQAVERAFGLRS</sequence>
<dbReference type="RefSeq" id="WP_318598732.1">
    <property type="nucleotide sequence ID" value="NZ_JAWSTH010000053.1"/>
</dbReference>
<gene>
    <name evidence="6" type="ORF">R7226_18530</name>
</gene>
<evidence type="ECO:0000313" key="7">
    <source>
        <dbReference type="Proteomes" id="UP001284601"/>
    </source>
</evidence>
<dbReference type="EMBL" id="JAWSTH010000053">
    <property type="protein sequence ID" value="MDW5596349.1"/>
    <property type="molecule type" value="Genomic_DNA"/>
</dbReference>
<comment type="caution">
    <text evidence="6">The sequence shown here is derived from an EMBL/GenBank/DDBJ whole genome shotgun (WGS) entry which is preliminary data.</text>
</comment>
<evidence type="ECO:0000259" key="4">
    <source>
        <dbReference type="Pfam" id="PF00534"/>
    </source>
</evidence>
<evidence type="ECO:0000259" key="5">
    <source>
        <dbReference type="Pfam" id="PF13439"/>
    </source>
</evidence>
<dbReference type="Pfam" id="PF13439">
    <property type="entry name" value="Glyco_transf_4"/>
    <property type="match status" value="1"/>
</dbReference>
<dbReference type="InterPro" id="IPR028098">
    <property type="entry name" value="Glyco_trans_4-like_N"/>
</dbReference>
<keyword evidence="7" id="KW-1185">Reference proteome</keyword>
<dbReference type="EC" id="2.4.-.-" evidence="6"/>
<feature type="region of interest" description="Disordered" evidence="3">
    <location>
        <begin position="336"/>
        <end position="359"/>
    </location>
</feature>
<dbReference type="InterPro" id="IPR001296">
    <property type="entry name" value="Glyco_trans_1"/>
</dbReference>
<name>A0ABU4HT29_9ACTN</name>
<evidence type="ECO:0000313" key="6">
    <source>
        <dbReference type="EMBL" id="MDW5596349.1"/>
    </source>
</evidence>